<evidence type="ECO:0000313" key="2">
    <source>
        <dbReference type="EMBL" id="SBT36853.1"/>
    </source>
</evidence>
<dbReference type="Proteomes" id="UP000078555">
    <property type="component" value="Unassembled WGS sequence"/>
</dbReference>
<reference evidence="4 5" key="1">
    <citation type="submission" date="2016-05" db="EMBL/GenBank/DDBJ databases">
        <authorList>
            <person name="Naeem Raeece"/>
        </authorList>
    </citation>
    <scope>NUCLEOTIDE SEQUENCE [LARGE SCALE GENOMIC DNA]</scope>
</reference>
<gene>
    <name evidence="2" type="ORF">POVWA1_034680</name>
    <name evidence="3" type="ORF">POVWA2_033850</name>
</gene>
<reference evidence="2" key="2">
    <citation type="submission" date="2016-05" db="EMBL/GenBank/DDBJ databases">
        <authorList>
            <person name="Lavstsen T."/>
            <person name="Jespersen J.S."/>
        </authorList>
    </citation>
    <scope>NUCLEOTIDE SEQUENCE [LARGE SCALE GENOMIC DNA]</scope>
</reference>
<keyword evidence="1" id="KW-0732">Signal</keyword>
<name>A0A1A8YZ15_PLAOA</name>
<dbReference type="Proteomes" id="UP000078550">
    <property type="component" value="Unassembled WGS sequence"/>
</dbReference>
<evidence type="ECO:0008006" key="6">
    <source>
        <dbReference type="Google" id="ProtNLM"/>
    </source>
</evidence>
<evidence type="ECO:0000313" key="3">
    <source>
        <dbReference type="EMBL" id="SBT37484.1"/>
    </source>
</evidence>
<dbReference type="EMBL" id="FLRD01000100">
    <property type="protein sequence ID" value="SBT36853.1"/>
    <property type="molecule type" value="Genomic_DNA"/>
</dbReference>
<feature type="chain" id="PRO_5015059969" description="Secreted protein" evidence="1">
    <location>
        <begin position="17"/>
        <end position="89"/>
    </location>
</feature>
<proteinExistence type="predicted"/>
<evidence type="ECO:0000313" key="4">
    <source>
        <dbReference type="Proteomes" id="UP000078550"/>
    </source>
</evidence>
<evidence type="ECO:0000256" key="1">
    <source>
        <dbReference type="SAM" id="SignalP"/>
    </source>
</evidence>
<dbReference type="EMBL" id="FLRE01000129">
    <property type="protein sequence ID" value="SBT37484.1"/>
    <property type="molecule type" value="Genomic_DNA"/>
</dbReference>
<protein>
    <recommendedName>
        <fullName evidence="6">Secreted protein</fullName>
    </recommendedName>
</protein>
<keyword evidence="5" id="KW-1185">Reference proteome</keyword>
<dbReference type="AlphaFoldDB" id="A0A1A8YZ15"/>
<evidence type="ECO:0000313" key="5">
    <source>
        <dbReference type="Proteomes" id="UP000078555"/>
    </source>
</evidence>
<accession>A0A1A8YZ15</accession>
<organism evidence="2 5">
    <name type="scientific">Plasmodium ovale wallikeri</name>
    <dbReference type="NCBI Taxonomy" id="864142"/>
    <lineage>
        <taxon>Eukaryota</taxon>
        <taxon>Sar</taxon>
        <taxon>Alveolata</taxon>
        <taxon>Apicomplexa</taxon>
        <taxon>Aconoidasida</taxon>
        <taxon>Haemosporida</taxon>
        <taxon>Plasmodiidae</taxon>
        <taxon>Plasmodium</taxon>
        <taxon>Plasmodium (Plasmodium)</taxon>
    </lineage>
</organism>
<sequence>MVAILTILSSPICACGGGVSQSLLTPAPPSFLTLEFLGERRNNRNYIILKLMVCTHTRKEDNLMTHRCKSQPTYEEYQKRLQIQSALLV</sequence>
<feature type="signal peptide" evidence="1">
    <location>
        <begin position="1"/>
        <end position="16"/>
    </location>
</feature>